<dbReference type="InterPro" id="IPR011044">
    <property type="entry name" value="Quino_amine_DH_bsu"/>
</dbReference>
<name>A0A8T0C505_9GAMM</name>
<dbReference type="GO" id="GO:0006355">
    <property type="term" value="P:regulation of DNA-templated transcription"/>
    <property type="evidence" value="ECO:0007669"/>
    <property type="project" value="InterPro"/>
</dbReference>
<reference evidence="4 5" key="1">
    <citation type="journal article" date="2012" name="J. Bacteriol.">
        <title>Genome sequence of the cycloprodigiosin-producing bacterial strain Pseudoalteromonas rubra ATCC 29570(T).</title>
        <authorList>
            <person name="Xie B.B."/>
            <person name="Shu Y.L."/>
            <person name="Qin Q.L."/>
            <person name="Rong J.C."/>
            <person name="Zhang X.Y."/>
            <person name="Chen X.L."/>
            <person name="Zhou B.C."/>
            <person name="Zhang Y.Z."/>
        </authorList>
    </citation>
    <scope>NUCLEOTIDE SEQUENCE [LARGE SCALE GENOMIC DNA]</scope>
    <source>
        <strain evidence="4 5">DSM 6842</strain>
    </source>
</reference>
<evidence type="ECO:0000313" key="4">
    <source>
        <dbReference type="EMBL" id="KAF7785518.1"/>
    </source>
</evidence>
<feature type="domain" description="OmpR/PhoB-type" evidence="3">
    <location>
        <begin position="10"/>
        <end position="108"/>
    </location>
</feature>
<feature type="DNA-binding region" description="OmpR/PhoB-type" evidence="2">
    <location>
        <begin position="10"/>
        <end position="108"/>
    </location>
</feature>
<dbReference type="SMART" id="SM00862">
    <property type="entry name" value="Trans_reg_C"/>
    <property type="match status" value="1"/>
</dbReference>
<gene>
    <name evidence="4" type="ORF">PRUB_a4193</name>
</gene>
<dbReference type="Proteomes" id="UP000016480">
    <property type="component" value="Unassembled WGS sequence"/>
</dbReference>
<evidence type="ECO:0000256" key="1">
    <source>
        <dbReference type="ARBA" id="ARBA00023125"/>
    </source>
</evidence>
<dbReference type="Pfam" id="PF00486">
    <property type="entry name" value="Trans_reg_C"/>
    <property type="match status" value="1"/>
</dbReference>
<evidence type="ECO:0000259" key="3">
    <source>
        <dbReference type="PROSITE" id="PS51755"/>
    </source>
</evidence>
<dbReference type="InterPro" id="IPR016032">
    <property type="entry name" value="Sig_transdc_resp-reg_C-effctor"/>
</dbReference>
<dbReference type="InterPro" id="IPR036388">
    <property type="entry name" value="WH-like_DNA-bd_sf"/>
</dbReference>
<evidence type="ECO:0000256" key="2">
    <source>
        <dbReference type="PROSITE-ProRule" id="PRU01091"/>
    </source>
</evidence>
<keyword evidence="1 2" id="KW-0238">DNA-binding</keyword>
<dbReference type="InterPro" id="IPR011042">
    <property type="entry name" value="6-blade_b-propeller_TolB-like"/>
</dbReference>
<organism evidence="4 5">
    <name type="scientific">Pseudoalteromonas rubra</name>
    <dbReference type="NCBI Taxonomy" id="43658"/>
    <lineage>
        <taxon>Bacteria</taxon>
        <taxon>Pseudomonadati</taxon>
        <taxon>Pseudomonadota</taxon>
        <taxon>Gammaproteobacteria</taxon>
        <taxon>Alteromonadales</taxon>
        <taxon>Pseudoalteromonadaceae</taxon>
        <taxon>Pseudoalteromonas</taxon>
    </lineage>
</organism>
<dbReference type="GO" id="GO:0003677">
    <property type="term" value="F:DNA binding"/>
    <property type="evidence" value="ECO:0007669"/>
    <property type="project" value="UniProtKB-UniRule"/>
</dbReference>
<accession>A0A8T0C505</accession>
<evidence type="ECO:0000313" key="5">
    <source>
        <dbReference type="Proteomes" id="UP000016480"/>
    </source>
</evidence>
<dbReference type="InterPro" id="IPR001867">
    <property type="entry name" value="OmpR/PhoB-type_DNA-bd"/>
</dbReference>
<dbReference type="Gene3D" id="1.10.10.10">
    <property type="entry name" value="Winged helix-like DNA-binding domain superfamily/Winged helix DNA-binding domain"/>
    <property type="match status" value="1"/>
</dbReference>
<dbReference type="PROSITE" id="PS51755">
    <property type="entry name" value="OMPR_PHOB"/>
    <property type="match status" value="1"/>
</dbReference>
<dbReference type="EMBL" id="AHCD03000036">
    <property type="protein sequence ID" value="KAF7785518.1"/>
    <property type="molecule type" value="Genomic_DNA"/>
</dbReference>
<dbReference type="SUPFAM" id="SSF50969">
    <property type="entry name" value="YVTN repeat-like/Quinoprotein amine dehydrogenase"/>
    <property type="match status" value="1"/>
</dbReference>
<comment type="caution">
    <text evidence="4">The sequence shown here is derived from an EMBL/GenBank/DDBJ whole genome shotgun (WGS) entry which is preliminary data.</text>
</comment>
<dbReference type="CDD" id="cd00383">
    <property type="entry name" value="trans_reg_C"/>
    <property type="match status" value="1"/>
</dbReference>
<dbReference type="SUPFAM" id="SSF82171">
    <property type="entry name" value="DPP6 N-terminal domain-like"/>
    <property type="match status" value="1"/>
</dbReference>
<dbReference type="GO" id="GO:0000160">
    <property type="term" value="P:phosphorelay signal transduction system"/>
    <property type="evidence" value="ECO:0007669"/>
    <property type="project" value="InterPro"/>
</dbReference>
<dbReference type="Gene3D" id="2.120.10.30">
    <property type="entry name" value="TolB, C-terminal domain"/>
    <property type="match status" value="1"/>
</dbReference>
<sequence>MNEANFSRTVKEVRFGAWTLDPKRQSITDGEITRELEPLLFKVLCYLILNNDQIITREDLVNDVWCQKYVDNNAINRAMSELRKVLKSDRQKGLVVKTHYRKGYSFFLEPEVVYQDIIPQASIAPVTKNLTDSQVSAPVSAAKTPLSSVSQWAAVFIAAVLLVGGGILGLSYSSSDPAIVVEETEYTEQLLSWIPGRYTRAKVSPNNDYVAFSFLPEGTQSHSLIIKELRTGLEKKISELGINFYPLGWSADSSKLFYRMGEGADCEVWQAERNLTDNSRFLFKCHEPIERGAGVGGDAFVYSKSNYRGREQLSVLMNYDYATGEEFQLTSPNLNSFGDMFLLYESSLDSVFFTRRQYDSYELYMTDMEGRKQTKLYESKTPIWELSYKSDANTLMWFCNATNRMFEFSMDTYALESKTQLTNESNYANAYPLSKEQVIAVKYPYKHDIYELNLASTTLSPLLVSDEIKFSGFMKDEQAHYFALEHEKWLLRKSTDTGLSSIVYTIGSPLDSFPLVNFDIRSGQTLLGFGEQLMVFDEHFDTQFSIEAQRSILAADILPGGDIGYIVIDEDQKNNQFYVYSQQSKVSKRLPIKGAVWFAHLNETQLIYLSQKNTLHYFDLSTGLVSNEIALPQSSNTRLVTDGAGEVYYSNGKQVYQMKEGEWQQLFDLVDKTVFSMHYSTERNALILTTLEGANNHLIKLEAATASSPSI</sequence>
<protein>
    <recommendedName>
        <fullName evidence="3">OmpR/PhoB-type domain-containing protein</fullName>
    </recommendedName>
</protein>
<dbReference type="SUPFAM" id="SSF46894">
    <property type="entry name" value="C-terminal effector domain of the bipartite response regulators"/>
    <property type="match status" value="1"/>
</dbReference>
<proteinExistence type="predicted"/>
<dbReference type="GeneID" id="61359132"/>
<dbReference type="AlphaFoldDB" id="A0A8T0C505"/>
<dbReference type="RefSeq" id="WP_010384893.1">
    <property type="nucleotide sequence ID" value="NZ_AHCD03000036.1"/>
</dbReference>